<dbReference type="SUPFAM" id="SSF56214">
    <property type="entry name" value="4'-phosphopantetheinyl transferase"/>
    <property type="match status" value="1"/>
</dbReference>
<dbReference type="Pfam" id="PF01648">
    <property type="entry name" value="ACPS"/>
    <property type="match status" value="1"/>
</dbReference>
<evidence type="ECO:0000256" key="9">
    <source>
        <dbReference type="ARBA" id="ARBA00031996"/>
    </source>
</evidence>
<dbReference type="Gene3D" id="3.90.470.20">
    <property type="entry name" value="4'-phosphopantetheinyl transferase domain"/>
    <property type="match status" value="1"/>
</dbReference>
<proteinExistence type="inferred from homology"/>
<evidence type="ECO:0000256" key="6">
    <source>
        <dbReference type="ARBA" id="ARBA00022679"/>
    </source>
</evidence>
<evidence type="ECO:0000256" key="7">
    <source>
        <dbReference type="ARBA" id="ARBA00023191"/>
    </source>
</evidence>
<comment type="pathway">
    <text evidence="2">Siderophore biosynthesis; enterobactin biosynthesis.</text>
</comment>
<comment type="function">
    <text evidence="1">Involved in the biosynthesis of the siderophore enterobactin (enterochelin), which is a macrocyclic trimeric lactone of N-(2,3-dihydroxybenzoyl)-serine. The serine trilactone serves as a scaffolding for the three catechol functionalities that provide hexadentate coordination for the tightly ligated iron(2+) atoms. Plays an essential role in the assembly of the enterobactin by catalyzing the transfer of the 4'-phosphopantetheine (Ppant) moiety from coenzyme A to the apo-domains of both EntB (ArCP domain) and EntF (PCP domain) to yield their holo-forms which make them competent for the activation of 2,3-dihydroxybenzoate (DHB) and L-serine, respectively.</text>
</comment>
<keyword evidence="15" id="KW-1185">Reference proteome</keyword>
<feature type="domain" description="4'-phosphopantetheinyl transferase" evidence="12">
    <location>
        <begin position="118"/>
        <end position="195"/>
    </location>
</feature>
<comment type="catalytic activity">
    <reaction evidence="10">
        <text>apo-[aryl-carrier protein] + CoA = holo-[aryl-carrier protein] + adenosine 3',5'-bisphosphate + H(+)</text>
        <dbReference type="Rhea" id="RHEA:48404"/>
        <dbReference type="Rhea" id="RHEA-COMP:15903"/>
        <dbReference type="Rhea" id="RHEA-COMP:17557"/>
        <dbReference type="ChEBI" id="CHEBI:15378"/>
        <dbReference type="ChEBI" id="CHEBI:29999"/>
        <dbReference type="ChEBI" id="CHEBI:57287"/>
        <dbReference type="ChEBI" id="CHEBI:58343"/>
        <dbReference type="ChEBI" id="CHEBI:64479"/>
    </reaction>
</comment>
<comment type="catalytic activity">
    <reaction evidence="11">
        <text>apo-[peptidyl-carrier protein] + CoA = holo-[peptidyl-carrier protein] + adenosine 3',5'-bisphosphate + H(+)</text>
        <dbReference type="Rhea" id="RHEA:46228"/>
        <dbReference type="Rhea" id="RHEA-COMP:11479"/>
        <dbReference type="Rhea" id="RHEA-COMP:11480"/>
        <dbReference type="ChEBI" id="CHEBI:15378"/>
        <dbReference type="ChEBI" id="CHEBI:29999"/>
        <dbReference type="ChEBI" id="CHEBI:57287"/>
        <dbReference type="ChEBI" id="CHEBI:58343"/>
        <dbReference type="ChEBI" id="CHEBI:64479"/>
    </reaction>
</comment>
<reference evidence="14" key="2">
    <citation type="submission" date="2023-01" db="EMBL/GenBank/DDBJ databases">
        <title>Draft genome sequence of Sulfitobacter pacificus strain NBRC 109915.</title>
        <authorList>
            <person name="Sun Q."/>
            <person name="Mori K."/>
        </authorList>
    </citation>
    <scope>NUCLEOTIDE SEQUENCE</scope>
    <source>
        <strain evidence="14">NBRC 109915</strain>
    </source>
</reference>
<protein>
    <recommendedName>
        <fullName evidence="5">Enterobactin synthase component D</fullName>
    </recommendedName>
    <alternativeName>
        <fullName evidence="8">4'-phosphopantetheinyl transferase EntD</fullName>
    </alternativeName>
    <alternativeName>
        <fullName evidence="9">Enterochelin synthase D</fullName>
    </alternativeName>
</protein>
<comment type="similarity">
    <text evidence="3">Belongs to the P-Pant transferase superfamily. EntD family.</text>
</comment>
<dbReference type="Proteomes" id="UP001161388">
    <property type="component" value="Unassembled WGS sequence"/>
</dbReference>
<keyword evidence="7" id="KW-0259">Enterobactin biosynthesis</keyword>
<dbReference type="PRINTS" id="PR01399">
    <property type="entry name" value="ENTSNTHTASED"/>
</dbReference>
<accession>A0ABQ5VJ74</accession>
<dbReference type="InterPro" id="IPR008278">
    <property type="entry name" value="4-PPantetheinyl_Trfase_dom"/>
</dbReference>
<feature type="domain" description="4'-phosphopantetheinyl transferase N-terminal" evidence="13">
    <location>
        <begin position="47"/>
        <end position="112"/>
    </location>
</feature>
<name>A0ABQ5VJ74_9RHOB</name>
<dbReference type="EMBL" id="BSNL01000001">
    <property type="protein sequence ID" value="GLQ27156.1"/>
    <property type="molecule type" value="Genomic_DNA"/>
</dbReference>
<dbReference type="RefSeq" id="WP_284372955.1">
    <property type="nucleotide sequence ID" value="NZ_BSNL01000001.1"/>
</dbReference>
<evidence type="ECO:0000256" key="1">
    <source>
        <dbReference type="ARBA" id="ARBA00003937"/>
    </source>
</evidence>
<comment type="subunit">
    <text evidence="4">EntB, EntD, EntE, and EntF form a multienzyme complex called enterobactin synthase.</text>
</comment>
<evidence type="ECO:0000259" key="12">
    <source>
        <dbReference type="Pfam" id="PF01648"/>
    </source>
</evidence>
<evidence type="ECO:0000256" key="11">
    <source>
        <dbReference type="ARBA" id="ARBA00049191"/>
    </source>
</evidence>
<keyword evidence="6" id="KW-0808">Transferase</keyword>
<evidence type="ECO:0000259" key="13">
    <source>
        <dbReference type="Pfam" id="PF17837"/>
    </source>
</evidence>
<evidence type="ECO:0000313" key="15">
    <source>
        <dbReference type="Proteomes" id="UP001161388"/>
    </source>
</evidence>
<dbReference type="InterPro" id="IPR003542">
    <property type="entry name" value="Enbac_synth_compD-like"/>
</dbReference>
<sequence>MSVMPGAVHRAQTQAVIAALFDDANDISVAVGVRDPRAPQPPTLADEAAHLRQALEPRQREFAAGRAAARDAMAQLGLDPMAIPAAADRAPLWPQGVRGSISHSNSLCAAVLTRDAASLGVDIEADMPLDADLLSTICSDHEQARIAGPDQLWLAKLIFSAKEASYKAQYPLTQMLFGFDHLDVALDLPGRAFTATFLKPAGDFVAGDKLPGRFDQIQGHLVTAAWADKSLFKGA</sequence>
<evidence type="ECO:0000256" key="5">
    <source>
        <dbReference type="ARBA" id="ARBA00019087"/>
    </source>
</evidence>
<evidence type="ECO:0000256" key="8">
    <source>
        <dbReference type="ARBA" id="ARBA00029894"/>
    </source>
</evidence>
<dbReference type="Pfam" id="PF17837">
    <property type="entry name" value="4PPT_N"/>
    <property type="match status" value="1"/>
</dbReference>
<evidence type="ECO:0000256" key="2">
    <source>
        <dbReference type="ARBA" id="ARBA00004993"/>
    </source>
</evidence>
<organism evidence="14 15">
    <name type="scientific">Sulfitobacter pacificus</name>
    <dbReference type="NCBI Taxonomy" id="1499314"/>
    <lineage>
        <taxon>Bacteria</taxon>
        <taxon>Pseudomonadati</taxon>
        <taxon>Pseudomonadota</taxon>
        <taxon>Alphaproteobacteria</taxon>
        <taxon>Rhodobacterales</taxon>
        <taxon>Roseobacteraceae</taxon>
        <taxon>Sulfitobacter</taxon>
    </lineage>
</organism>
<reference evidence="14" key="1">
    <citation type="journal article" date="2014" name="Int. J. Syst. Evol. Microbiol.">
        <title>Complete genome of a new Firmicutes species belonging to the dominant human colonic microbiota ('Ruminococcus bicirculans') reveals two chromosomes and a selective capacity to utilize plant glucans.</title>
        <authorList>
            <consortium name="NISC Comparative Sequencing Program"/>
            <person name="Wegmann U."/>
            <person name="Louis P."/>
            <person name="Goesmann A."/>
            <person name="Henrissat B."/>
            <person name="Duncan S.H."/>
            <person name="Flint H.J."/>
        </authorList>
    </citation>
    <scope>NUCLEOTIDE SEQUENCE</scope>
    <source>
        <strain evidence="14">NBRC 109915</strain>
    </source>
</reference>
<comment type="caution">
    <text evidence="14">The sequence shown here is derived from an EMBL/GenBank/DDBJ whole genome shotgun (WGS) entry which is preliminary data.</text>
</comment>
<dbReference type="InterPro" id="IPR037143">
    <property type="entry name" value="4-PPantetheinyl_Trfase_dom_sf"/>
</dbReference>
<dbReference type="PANTHER" id="PTHR38096">
    <property type="entry name" value="ENTEROBACTIN SYNTHASE COMPONENT D"/>
    <property type="match status" value="1"/>
</dbReference>
<dbReference type="InterPro" id="IPR041354">
    <property type="entry name" value="4PPT_N"/>
</dbReference>
<evidence type="ECO:0000313" key="14">
    <source>
        <dbReference type="EMBL" id="GLQ27156.1"/>
    </source>
</evidence>
<evidence type="ECO:0000256" key="3">
    <source>
        <dbReference type="ARBA" id="ARBA00008342"/>
    </source>
</evidence>
<dbReference type="PANTHER" id="PTHR38096:SF1">
    <property type="entry name" value="ENTEROBACTIN SYNTHASE COMPONENT D"/>
    <property type="match status" value="1"/>
</dbReference>
<gene>
    <name evidence="14" type="ORF">GCM10007927_19590</name>
</gene>
<evidence type="ECO:0000256" key="4">
    <source>
        <dbReference type="ARBA" id="ARBA00011503"/>
    </source>
</evidence>
<evidence type="ECO:0000256" key="10">
    <source>
        <dbReference type="ARBA" id="ARBA00049176"/>
    </source>
</evidence>